<dbReference type="GO" id="GO:0005737">
    <property type="term" value="C:cytoplasm"/>
    <property type="evidence" value="ECO:0007669"/>
    <property type="project" value="TreeGrafter"/>
</dbReference>
<dbReference type="Gene3D" id="3.30.559.30">
    <property type="entry name" value="Nonribosomal peptide synthetase, condensation domain"/>
    <property type="match status" value="1"/>
</dbReference>
<evidence type="ECO:0000313" key="2">
    <source>
        <dbReference type="EMBL" id="KAF0704845.1"/>
    </source>
</evidence>
<proteinExistence type="predicted"/>
<dbReference type="GO" id="GO:0031177">
    <property type="term" value="F:phosphopantetheine binding"/>
    <property type="evidence" value="ECO:0007669"/>
    <property type="project" value="TreeGrafter"/>
</dbReference>
<protein>
    <recommendedName>
        <fullName evidence="1">Carrier domain-containing protein</fullName>
    </recommendedName>
</protein>
<feature type="domain" description="Carrier" evidence="1">
    <location>
        <begin position="1"/>
        <end position="68"/>
    </location>
</feature>
<dbReference type="Gene3D" id="3.30.559.10">
    <property type="entry name" value="Chloramphenicol acetyltransferase-like domain"/>
    <property type="match status" value="1"/>
</dbReference>
<dbReference type="AlphaFoldDB" id="A0A6A4Z461"/>
<dbReference type="CDD" id="cd19542">
    <property type="entry name" value="CT_NRPS-like"/>
    <property type="match status" value="1"/>
</dbReference>
<dbReference type="Gene3D" id="1.10.1200.10">
    <property type="entry name" value="ACP-like"/>
    <property type="match status" value="1"/>
</dbReference>
<dbReference type="InterPro" id="IPR036736">
    <property type="entry name" value="ACP-like_sf"/>
</dbReference>
<dbReference type="InterPro" id="IPR023213">
    <property type="entry name" value="CAT-like_dom_sf"/>
</dbReference>
<comment type="caution">
    <text evidence="2">The sequence shown here is derived from an EMBL/GenBank/DDBJ whole genome shotgun (WGS) entry which is preliminary data.</text>
</comment>
<feature type="non-terminal residue" evidence="2">
    <location>
        <position position="541"/>
    </location>
</feature>
<dbReference type="GO" id="GO:0003824">
    <property type="term" value="F:catalytic activity"/>
    <property type="evidence" value="ECO:0007669"/>
    <property type="project" value="InterPro"/>
</dbReference>
<dbReference type="EMBL" id="VJMH01003799">
    <property type="protein sequence ID" value="KAF0704845.1"/>
    <property type="molecule type" value="Genomic_DNA"/>
</dbReference>
<dbReference type="SUPFAM" id="SSF52777">
    <property type="entry name" value="CoA-dependent acyltransferases"/>
    <property type="match status" value="2"/>
</dbReference>
<dbReference type="Pfam" id="PF00668">
    <property type="entry name" value="Condensation"/>
    <property type="match status" value="1"/>
</dbReference>
<organism evidence="2">
    <name type="scientific">Aphanomyces stellatus</name>
    <dbReference type="NCBI Taxonomy" id="120398"/>
    <lineage>
        <taxon>Eukaryota</taxon>
        <taxon>Sar</taxon>
        <taxon>Stramenopiles</taxon>
        <taxon>Oomycota</taxon>
        <taxon>Saprolegniomycetes</taxon>
        <taxon>Saprolegniales</taxon>
        <taxon>Verrucalvaceae</taxon>
        <taxon>Aphanomyces</taxon>
    </lineage>
</organism>
<sequence>MASVWARVLDVDVAEIGRQTSFYAVGGDSLSVIKVVAACKEVGITISVTQLLKHLVLWKVAASIADGELDVTWPRATLSQGIVDSIVSQNNGILEVDNCLVYPVTPLQAGMVSATLSNPSSYLMQIPMRTKQESNMANLCDAFRQIVRTNDILRTTFVTSTSGIYQVIHPATDEFKVARASTIDVDEFLRLDYARGFTIGDAYFVRLTIVGDQSCVLTIHHALYDGWTVSMIMSDLHDAMHGNTMVHRPSFCDAVDYICAQDKNATQVFWRAYLSGYEPSVVGTHQGKPFPNEHDNTPLSMISQLPLAEITAAARRVKLTVAELTKLAWANTLRKYTRQNDVVFGCVMANRNIPIRDADKILGPLLSTIPCRVTFDDSLSTEQWIDVVIAERSTVVAHAHASLLDIKRWSDIEGELFDTLFVFQNMPREDVTSNIEVLVSSNDTRFDTGHTFDLMVTPKTDALLLQAAHDPNRLDYEQARWMLHEFDHSITQLVQVFGTDITLSTLWSLSPKQLDVIQSASFGPQVPLQYELLHHAFEERA</sequence>
<reference evidence="2" key="1">
    <citation type="submission" date="2019-06" db="EMBL/GenBank/DDBJ databases">
        <title>Genomics analysis of Aphanomyces spp. identifies a new class of oomycete effector associated with host adaptation.</title>
        <authorList>
            <person name="Gaulin E."/>
        </authorList>
    </citation>
    <scope>NUCLEOTIDE SEQUENCE</scope>
    <source>
        <strain evidence="2">CBS 578.67</strain>
    </source>
</reference>
<dbReference type="InterPro" id="IPR001242">
    <property type="entry name" value="Condensation_dom"/>
</dbReference>
<gene>
    <name evidence="2" type="ORF">As57867_007214</name>
</gene>
<dbReference type="PROSITE" id="PS50075">
    <property type="entry name" value="CARRIER"/>
    <property type="match status" value="1"/>
</dbReference>
<name>A0A6A4Z461_9STRA</name>
<dbReference type="GO" id="GO:0044550">
    <property type="term" value="P:secondary metabolite biosynthetic process"/>
    <property type="evidence" value="ECO:0007669"/>
    <property type="project" value="TreeGrafter"/>
</dbReference>
<dbReference type="InterPro" id="IPR009081">
    <property type="entry name" value="PP-bd_ACP"/>
</dbReference>
<accession>A0A6A4Z461</accession>
<dbReference type="Pfam" id="PF00550">
    <property type="entry name" value="PP-binding"/>
    <property type="match status" value="1"/>
</dbReference>
<dbReference type="OrthoDB" id="416786at2759"/>
<dbReference type="PANTHER" id="PTHR45527:SF1">
    <property type="entry name" value="FATTY ACID SYNTHASE"/>
    <property type="match status" value="1"/>
</dbReference>
<dbReference type="GO" id="GO:0043041">
    <property type="term" value="P:amino acid activation for nonribosomal peptide biosynthetic process"/>
    <property type="evidence" value="ECO:0007669"/>
    <property type="project" value="TreeGrafter"/>
</dbReference>
<evidence type="ECO:0000259" key="1">
    <source>
        <dbReference type="PROSITE" id="PS50075"/>
    </source>
</evidence>
<dbReference type="SUPFAM" id="SSF47336">
    <property type="entry name" value="ACP-like"/>
    <property type="match status" value="1"/>
</dbReference>
<dbReference type="PANTHER" id="PTHR45527">
    <property type="entry name" value="NONRIBOSOMAL PEPTIDE SYNTHETASE"/>
    <property type="match status" value="1"/>
</dbReference>